<evidence type="ECO:0000313" key="1">
    <source>
        <dbReference type="EMBL" id="QCT93658.1"/>
    </source>
</evidence>
<reference evidence="1 2" key="1">
    <citation type="submission" date="2019-05" db="EMBL/GenBank/DDBJ databases">
        <title>A comparative analysis of the Nautiliaceae.</title>
        <authorList>
            <person name="Grosche A."/>
            <person name="Smedile F."/>
            <person name="Vetriani C."/>
        </authorList>
    </citation>
    <scope>NUCLEOTIDE SEQUENCE [LARGE SCALE GENOMIC DNA]</scope>
    <source>
        <strain evidence="1 2">TB-2</strain>
    </source>
</reference>
<protein>
    <recommendedName>
        <fullName evidence="3">Prepilin-type N-terminal cleavage/methylation domain-containing protein</fullName>
    </recommendedName>
</protein>
<sequence length="162" mass="19328">MKKSFTLIELIISVMLLSLLFFAMSKVILEFKSSIKNLNREYKNFYNNNLMIKVLYYDLLNASKLKIVKSKNPNFIRLYLQTSNSLYNIPNPYVVWYVSRNKNSLIRIEDTSPITLPNENFNFIDKFAENIKVFNIYKRKNKLLIFIKENKKPIFFEMIKGD</sequence>
<dbReference type="Proteomes" id="UP000306825">
    <property type="component" value="Chromosome"/>
</dbReference>
<evidence type="ECO:0000313" key="2">
    <source>
        <dbReference type="Proteomes" id="UP000306825"/>
    </source>
</evidence>
<dbReference type="RefSeq" id="WP_138322679.1">
    <property type="nucleotide sequence ID" value="NZ_CP040463.1"/>
</dbReference>
<dbReference type="EMBL" id="CP040463">
    <property type="protein sequence ID" value="QCT93658.1"/>
    <property type="molecule type" value="Genomic_DNA"/>
</dbReference>
<accession>A0ABX5V5V7</accession>
<name>A0ABX5V5V7_9BACT</name>
<proteinExistence type="predicted"/>
<keyword evidence="2" id="KW-1185">Reference proteome</keyword>
<gene>
    <name evidence="1" type="ORF">FE773_00175</name>
</gene>
<evidence type="ECO:0008006" key="3">
    <source>
        <dbReference type="Google" id="ProtNLM"/>
    </source>
</evidence>
<organism evidence="1 2">
    <name type="scientific">Caminibacter mediatlanticus TB-2</name>
    <dbReference type="NCBI Taxonomy" id="391592"/>
    <lineage>
        <taxon>Bacteria</taxon>
        <taxon>Pseudomonadati</taxon>
        <taxon>Campylobacterota</taxon>
        <taxon>Epsilonproteobacteria</taxon>
        <taxon>Nautiliales</taxon>
        <taxon>Nautiliaceae</taxon>
        <taxon>Caminibacter</taxon>
    </lineage>
</organism>